<reference evidence="7" key="1">
    <citation type="submission" date="2020-05" db="EMBL/GenBank/DDBJ databases">
        <title>Chitinophaga laudate sp. nov., isolated from a tropical peat swamp.</title>
        <authorList>
            <person name="Goh C.B.S."/>
            <person name="Lee M.S."/>
            <person name="Parimannan S."/>
            <person name="Pasbakhsh P."/>
            <person name="Yule C.M."/>
            <person name="Rajandas H."/>
            <person name="Loke S."/>
            <person name="Croft L."/>
            <person name="Tan J.B.L."/>
        </authorList>
    </citation>
    <scope>NUCLEOTIDE SEQUENCE</scope>
    <source>
        <strain evidence="7">Mgbs1</strain>
    </source>
</reference>
<dbReference type="InterPro" id="IPR013325">
    <property type="entry name" value="RNA_pol_sigma_r2"/>
</dbReference>
<keyword evidence="4" id="KW-0804">Transcription</keyword>
<dbReference type="GO" id="GO:0016987">
    <property type="term" value="F:sigma factor activity"/>
    <property type="evidence" value="ECO:0007669"/>
    <property type="project" value="UniProtKB-KW"/>
</dbReference>
<organism evidence="7 8">
    <name type="scientific">Chitinophaga solisilvae</name>
    <dbReference type="NCBI Taxonomy" id="1233460"/>
    <lineage>
        <taxon>Bacteria</taxon>
        <taxon>Pseudomonadati</taxon>
        <taxon>Bacteroidota</taxon>
        <taxon>Chitinophagia</taxon>
        <taxon>Chitinophagales</taxon>
        <taxon>Chitinophagaceae</taxon>
        <taxon>Chitinophaga</taxon>
    </lineage>
</organism>
<dbReference type="PANTHER" id="PTHR43133:SF46">
    <property type="entry name" value="RNA POLYMERASE SIGMA-70 FACTOR ECF SUBFAMILY"/>
    <property type="match status" value="1"/>
</dbReference>
<evidence type="ECO:0000259" key="5">
    <source>
        <dbReference type="Pfam" id="PF04542"/>
    </source>
</evidence>
<dbReference type="SUPFAM" id="SSF88659">
    <property type="entry name" value="Sigma3 and sigma4 domains of RNA polymerase sigma factors"/>
    <property type="match status" value="1"/>
</dbReference>
<dbReference type="NCBIfam" id="TIGR02937">
    <property type="entry name" value="sigma70-ECF"/>
    <property type="match status" value="1"/>
</dbReference>
<dbReference type="InterPro" id="IPR007627">
    <property type="entry name" value="RNA_pol_sigma70_r2"/>
</dbReference>
<feature type="domain" description="RNA polymerase sigma-70 region 2" evidence="5">
    <location>
        <begin position="28"/>
        <end position="93"/>
    </location>
</feature>
<dbReference type="AlphaFoldDB" id="A0A3S1D3D3"/>
<evidence type="ECO:0000256" key="4">
    <source>
        <dbReference type="ARBA" id="ARBA00023163"/>
    </source>
</evidence>
<evidence type="ECO:0000256" key="1">
    <source>
        <dbReference type="ARBA" id="ARBA00010641"/>
    </source>
</evidence>
<feature type="domain" description="RNA polymerase sigma factor 70 region 4 type 2" evidence="6">
    <location>
        <begin position="126"/>
        <end position="173"/>
    </location>
</feature>
<dbReference type="Proteomes" id="UP000281028">
    <property type="component" value="Unassembled WGS sequence"/>
</dbReference>
<name>A0A3S1D3D3_9BACT</name>
<proteinExistence type="inferred from homology"/>
<dbReference type="Pfam" id="PF08281">
    <property type="entry name" value="Sigma70_r4_2"/>
    <property type="match status" value="1"/>
</dbReference>
<evidence type="ECO:0000256" key="2">
    <source>
        <dbReference type="ARBA" id="ARBA00023015"/>
    </source>
</evidence>
<dbReference type="InterPro" id="IPR013249">
    <property type="entry name" value="RNA_pol_sigma70_r4_t2"/>
</dbReference>
<protein>
    <submittedName>
        <fullName evidence="7">RNA polymerase sigma-70 factor</fullName>
    </submittedName>
</protein>
<dbReference type="GO" id="GO:0003677">
    <property type="term" value="F:DNA binding"/>
    <property type="evidence" value="ECO:0007669"/>
    <property type="project" value="InterPro"/>
</dbReference>
<dbReference type="SUPFAM" id="SSF88946">
    <property type="entry name" value="Sigma2 domain of RNA polymerase sigma factors"/>
    <property type="match status" value="1"/>
</dbReference>
<dbReference type="Gene3D" id="1.10.1740.10">
    <property type="match status" value="1"/>
</dbReference>
<dbReference type="EMBL" id="RIAR02000001">
    <property type="protein sequence ID" value="NSL90857.1"/>
    <property type="molecule type" value="Genomic_DNA"/>
</dbReference>
<dbReference type="PANTHER" id="PTHR43133">
    <property type="entry name" value="RNA POLYMERASE ECF-TYPE SIGMA FACTO"/>
    <property type="match status" value="1"/>
</dbReference>
<dbReference type="InterPro" id="IPR039425">
    <property type="entry name" value="RNA_pol_sigma-70-like"/>
</dbReference>
<keyword evidence="2" id="KW-0805">Transcription regulation</keyword>
<dbReference type="InterPro" id="IPR013324">
    <property type="entry name" value="RNA_pol_sigma_r3/r4-like"/>
</dbReference>
<dbReference type="InterPro" id="IPR014327">
    <property type="entry name" value="RNA_pol_sigma70_bacteroid"/>
</dbReference>
<dbReference type="NCBIfam" id="TIGR02985">
    <property type="entry name" value="Sig70_bacteroi1"/>
    <property type="match status" value="1"/>
</dbReference>
<evidence type="ECO:0000313" key="8">
    <source>
        <dbReference type="Proteomes" id="UP000281028"/>
    </source>
</evidence>
<comment type="caution">
    <text evidence="7">The sequence shown here is derived from an EMBL/GenBank/DDBJ whole genome shotgun (WGS) entry which is preliminary data.</text>
</comment>
<sequence>MLQVVNIRELQRRIAVYDDEAAYRELFIQCYQPLQRFANTFVHNDQVAEEIVSDVFIAIWEQRQRLEEILNLKVYLYVSIKNLSLRHLLKQQKKAAISLDELQVDLESHSHDPEQLMITKELLASYEKAVNSLPPRCKLIYKLIREDRLKYKEIAEILNISVKTIDSQLAIALGKIAKAVNVTLKARFD</sequence>
<dbReference type="InterPro" id="IPR014284">
    <property type="entry name" value="RNA_pol_sigma-70_dom"/>
</dbReference>
<accession>A0A3S1D3D3</accession>
<keyword evidence="3" id="KW-0731">Sigma factor</keyword>
<dbReference type="Pfam" id="PF04542">
    <property type="entry name" value="Sigma70_r2"/>
    <property type="match status" value="1"/>
</dbReference>
<dbReference type="Gene3D" id="1.10.10.10">
    <property type="entry name" value="Winged helix-like DNA-binding domain superfamily/Winged helix DNA-binding domain"/>
    <property type="match status" value="1"/>
</dbReference>
<dbReference type="GO" id="GO:0006352">
    <property type="term" value="P:DNA-templated transcription initiation"/>
    <property type="evidence" value="ECO:0007669"/>
    <property type="project" value="InterPro"/>
</dbReference>
<keyword evidence="8" id="KW-1185">Reference proteome</keyword>
<evidence type="ECO:0000256" key="3">
    <source>
        <dbReference type="ARBA" id="ARBA00023082"/>
    </source>
</evidence>
<dbReference type="InterPro" id="IPR036388">
    <property type="entry name" value="WH-like_DNA-bd_sf"/>
</dbReference>
<comment type="similarity">
    <text evidence="1">Belongs to the sigma-70 factor family. ECF subfamily.</text>
</comment>
<evidence type="ECO:0000259" key="6">
    <source>
        <dbReference type="Pfam" id="PF08281"/>
    </source>
</evidence>
<gene>
    <name evidence="7" type="ORF">ECE50_028800</name>
</gene>
<dbReference type="OrthoDB" id="659361at2"/>
<evidence type="ECO:0000313" key="7">
    <source>
        <dbReference type="EMBL" id="NSL90857.1"/>
    </source>
</evidence>